<evidence type="ECO:0000256" key="4">
    <source>
        <dbReference type="ARBA" id="ARBA00038303"/>
    </source>
</evidence>
<comment type="caution">
    <text evidence="5">The sequence shown here is derived from an EMBL/GenBank/DDBJ whole genome shotgun (WGS) entry which is preliminary data.</text>
</comment>
<accession>A0A1J5S8S8</accession>
<evidence type="ECO:0000256" key="2">
    <source>
        <dbReference type="ARBA" id="ARBA00022679"/>
    </source>
</evidence>
<dbReference type="GO" id="GO:0032259">
    <property type="term" value="P:methylation"/>
    <property type="evidence" value="ECO:0007669"/>
    <property type="project" value="UniProtKB-KW"/>
</dbReference>
<dbReference type="GO" id="GO:0008168">
    <property type="term" value="F:methyltransferase activity"/>
    <property type="evidence" value="ECO:0007669"/>
    <property type="project" value="UniProtKB-KW"/>
</dbReference>
<dbReference type="CDD" id="cd18081">
    <property type="entry name" value="RlmH-like"/>
    <property type="match status" value="1"/>
</dbReference>
<evidence type="ECO:0000256" key="3">
    <source>
        <dbReference type="ARBA" id="ARBA00022691"/>
    </source>
</evidence>
<comment type="similarity">
    <text evidence="4">Belongs to the RNA methyltransferase RlmH family.</text>
</comment>
<keyword evidence="2 5" id="KW-0808">Transferase</keyword>
<keyword evidence="3" id="KW-0949">S-adenosyl-L-methionine</keyword>
<name>A0A1J5S8S8_9ZZZZ</name>
<dbReference type="SUPFAM" id="SSF75217">
    <property type="entry name" value="alpha/beta knot"/>
    <property type="match status" value="1"/>
</dbReference>
<sequence>MKIQFWSVGKAHDAYVKTGIEDFTKRINKYFSAEWTIIQPPKNAASLSEKDLKKAESVLIASQLQKDDFLILLDERGKLFSSTELAQFIQQLANESNKRIIFLIGGAFGVDESIAKRANFIWSLSKLVFPHMLVRLILAEQVYRACSILRNEKYHHI</sequence>
<gene>
    <name evidence="5" type="primary">rlmH_4</name>
    <name evidence="5" type="ORF">GALL_173120</name>
</gene>
<dbReference type="InterPro" id="IPR029026">
    <property type="entry name" value="tRNA_m1G_MTases_N"/>
</dbReference>
<dbReference type="EC" id="2.1.1.177" evidence="5"/>
<organism evidence="5">
    <name type="scientific">mine drainage metagenome</name>
    <dbReference type="NCBI Taxonomy" id="410659"/>
    <lineage>
        <taxon>unclassified sequences</taxon>
        <taxon>metagenomes</taxon>
        <taxon>ecological metagenomes</taxon>
    </lineage>
</organism>
<evidence type="ECO:0000313" key="5">
    <source>
        <dbReference type="EMBL" id="OIR00621.1"/>
    </source>
</evidence>
<dbReference type="InterPro" id="IPR003742">
    <property type="entry name" value="RlmH-like"/>
</dbReference>
<dbReference type="PANTHER" id="PTHR33603">
    <property type="entry name" value="METHYLTRANSFERASE"/>
    <property type="match status" value="1"/>
</dbReference>
<proteinExistence type="inferred from homology"/>
<dbReference type="EMBL" id="MLJW01000093">
    <property type="protein sequence ID" value="OIR00621.1"/>
    <property type="molecule type" value="Genomic_DNA"/>
</dbReference>
<protein>
    <submittedName>
        <fullName evidence="5">Ribosomal RNA large subunit methyltransferase H</fullName>
        <ecNumber evidence="5">2.1.1.177</ecNumber>
    </submittedName>
</protein>
<dbReference type="AlphaFoldDB" id="A0A1J5S8S8"/>
<dbReference type="HAMAP" id="MF_00658">
    <property type="entry name" value="23SrRNA_methyltr_H"/>
    <property type="match status" value="1"/>
</dbReference>
<dbReference type="PIRSF" id="PIRSF004505">
    <property type="entry name" value="MT_bac"/>
    <property type="match status" value="1"/>
</dbReference>
<dbReference type="Pfam" id="PF02590">
    <property type="entry name" value="SPOUT_MTase"/>
    <property type="match status" value="1"/>
</dbReference>
<keyword evidence="1 5" id="KW-0489">Methyltransferase</keyword>
<dbReference type="GO" id="GO:0006364">
    <property type="term" value="P:rRNA processing"/>
    <property type="evidence" value="ECO:0007669"/>
    <property type="project" value="InterPro"/>
</dbReference>
<reference evidence="5" key="1">
    <citation type="submission" date="2016-10" db="EMBL/GenBank/DDBJ databases">
        <title>Sequence of Gallionella enrichment culture.</title>
        <authorList>
            <person name="Poehlein A."/>
            <person name="Muehling M."/>
            <person name="Daniel R."/>
        </authorList>
    </citation>
    <scope>NUCLEOTIDE SEQUENCE</scope>
</reference>
<dbReference type="InterPro" id="IPR029028">
    <property type="entry name" value="Alpha/beta_knot_MTases"/>
</dbReference>
<evidence type="ECO:0000256" key="1">
    <source>
        <dbReference type="ARBA" id="ARBA00022603"/>
    </source>
</evidence>
<dbReference type="PANTHER" id="PTHR33603:SF1">
    <property type="entry name" value="RIBOSOMAL RNA LARGE SUBUNIT METHYLTRANSFERASE H"/>
    <property type="match status" value="1"/>
</dbReference>
<dbReference type="Gene3D" id="3.40.1280.10">
    <property type="match status" value="1"/>
</dbReference>